<dbReference type="AlphaFoldDB" id="R9AJI8"/>
<feature type="signal peptide" evidence="1">
    <location>
        <begin position="1"/>
        <end position="21"/>
    </location>
</feature>
<dbReference type="Proteomes" id="UP000016201">
    <property type="component" value="Unassembled WGS sequence"/>
</dbReference>
<feature type="chain" id="PRO_5004480395" description="Lipoprotein" evidence="1">
    <location>
        <begin position="22"/>
        <end position="794"/>
    </location>
</feature>
<dbReference type="PROSITE" id="PS51257">
    <property type="entry name" value="PROKAR_LIPOPROTEIN"/>
    <property type="match status" value="1"/>
</dbReference>
<dbReference type="PATRIC" id="fig|1120927.3.peg.3563"/>
<gene>
    <name evidence="2" type="ORF">I593_03661</name>
</gene>
<reference evidence="2 3" key="1">
    <citation type="submission" date="2013-03" db="EMBL/GenBank/DDBJ databases">
        <title>The Genome Sequence of Acinetobacter tandoii CIP 107469.</title>
        <authorList>
            <consortium name="The Broad Institute Genome Sequencing Platform"/>
            <consortium name="The Broad Institute Genome Sequencing Center for Infectious Disease"/>
            <person name="Cerqueira G."/>
            <person name="Feldgarden M."/>
            <person name="Courvalin P."/>
            <person name="Perichon B."/>
            <person name="Grillot-Courvalin C."/>
            <person name="Clermont D."/>
            <person name="Rocha E."/>
            <person name="Yoon E.-J."/>
            <person name="Nemec A."/>
            <person name="Walker B."/>
            <person name="Young S.K."/>
            <person name="Zeng Q."/>
            <person name="Gargeya S."/>
            <person name="Fitzgerald M."/>
            <person name="Haas B."/>
            <person name="Abouelleil A."/>
            <person name="Alvarado L."/>
            <person name="Arachchi H.M."/>
            <person name="Berlin A.M."/>
            <person name="Chapman S.B."/>
            <person name="Dewar J."/>
            <person name="Goldberg J."/>
            <person name="Griggs A."/>
            <person name="Gujja S."/>
            <person name="Hansen M."/>
            <person name="Howarth C."/>
            <person name="Imamovic A."/>
            <person name="Larimer J."/>
            <person name="McCowan C."/>
            <person name="Murphy C."/>
            <person name="Neiman D."/>
            <person name="Pearson M."/>
            <person name="Priest M."/>
            <person name="Roberts A."/>
            <person name="Saif S."/>
            <person name="Shea T."/>
            <person name="Sisk P."/>
            <person name="Sykes S."/>
            <person name="Wortman J."/>
            <person name="Nusbaum C."/>
            <person name="Birren B."/>
        </authorList>
    </citation>
    <scope>NUCLEOTIDE SEQUENCE [LARGE SCALE GENOMIC DNA]</scope>
    <source>
        <strain evidence="2 3">CIP 107469</strain>
    </source>
</reference>
<dbReference type="OrthoDB" id="6668858at2"/>
<sequence length="794" mass="88258">MRLKYLSCCLLSLSIVGCSQHVIKSNSNTSNSTNTSLEQQAVTGVNAMYEYPSYDYRGNMGFQFDTSKGKIANTQTTSNSTQNLDPAIQKQLDQYLKQQKLSLSKQEKQVLYEAILAEQSPYSYGQGSDSSSARIAAGLMNFMNDLKISYDGSVHYRDKMASLNLVAKYQKPTLLVEAKLPMVVDFQNYKFYANYFAFMPYLVNKDSQASFAYLDFSKYKQDLDRVNVPKLVDYLKQMNALPYVLADTKQLQRMHVSASEKQQGISNKIRYQGDLGNLMLQMSLFEQINKPYLTQRVMGVVETDTASEDASTVAEEAEKAADAAVAASSESVSAQAYASSERVATLINNRLDELLYPEQESTDASEHTEEVAEAQEETVEDEVAEDIATGAVAAASSSQLLSEQACEALLSSKKHLAIGDVTYCQDIYGIKLLQTAQGKAKSTASASALEQKVLAMQEVEHIFEPYVSDQLTDVQAFKALWIKHQPEIQAALAESGQAMPVTIDVALDNQGRAVDLAYQLQFADETIGNFGINLDMQVSNYGHGTPIDKKALRDAKSVEEVTKGSMLENVVTGFTKSLGMSGTGVDGQQGEQLSFDQQLSDLAEKTFANTGSYIKTYQSVFVLMLSANRPEIVKNYSNSELNEIAEVYAYRFNDRLEEPKGKALTRLNSLKAKHKLLDPDQFDELGYSAARIVQDASEGAKEYQAWNKRVQQYKTPQAVFADYYIELFKDDYELNAEQTKTLKSAAAVLGQAFADDRKDKLSEQSIAKLNKDHDGFMDYDLYEKAYVAVVKHLK</sequence>
<keyword evidence="3" id="KW-1185">Reference proteome</keyword>
<evidence type="ECO:0000256" key="1">
    <source>
        <dbReference type="SAM" id="SignalP"/>
    </source>
</evidence>
<proteinExistence type="predicted"/>
<name>R9AJI8_9GAMM</name>
<dbReference type="RefSeq" id="WP_016168639.1">
    <property type="nucleotide sequence ID" value="NZ_JHZG01000003.1"/>
</dbReference>
<evidence type="ECO:0000313" key="3">
    <source>
        <dbReference type="Proteomes" id="UP000016201"/>
    </source>
</evidence>
<dbReference type="eggNOG" id="ENOG5033ES3">
    <property type="taxonomic scope" value="Bacteria"/>
</dbReference>
<dbReference type="EMBL" id="AQFM01000048">
    <property type="protein sequence ID" value="EOR02393.1"/>
    <property type="molecule type" value="Genomic_DNA"/>
</dbReference>
<evidence type="ECO:0000313" key="2">
    <source>
        <dbReference type="EMBL" id="EOR02393.1"/>
    </source>
</evidence>
<accession>R9AJI8</accession>
<organism evidence="2 3">
    <name type="scientific">Acinetobacter tandoii DSM 14970 = CIP 107469</name>
    <dbReference type="NCBI Taxonomy" id="1120927"/>
    <lineage>
        <taxon>Bacteria</taxon>
        <taxon>Pseudomonadati</taxon>
        <taxon>Pseudomonadota</taxon>
        <taxon>Gammaproteobacteria</taxon>
        <taxon>Moraxellales</taxon>
        <taxon>Moraxellaceae</taxon>
        <taxon>Acinetobacter</taxon>
    </lineage>
</organism>
<evidence type="ECO:0008006" key="4">
    <source>
        <dbReference type="Google" id="ProtNLM"/>
    </source>
</evidence>
<protein>
    <recommendedName>
        <fullName evidence="4">Lipoprotein</fullName>
    </recommendedName>
</protein>
<keyword evidence="1" id="KW-0732">Signal</keyword>
<comment type="caution">
    <text evidence="2">The sequence shown here is derived from an EMBL/GenBank/DDBJ whole genome shotgun (WGS) entry which is preliminary data.</text>
</comment>